<evidence type="ECO:0000256" key="5">
    <source>
        <dbReference type="ARBA" id="ARBA00023136"/>
    </source>
</evidence>
<comment type="subcellular location">
    <subcellularLocation>
        <location evidence="1">Membrane</location>
        <topology evidence="1">Multi-pass membrane protein</topology>
    </subcellularLocation>
</comment>
<dbReference type="Pfam" id="PF04819">
    <property type="entry name" value="DUF716"/>
    <property type="match status" value="1"/>
</dbReference>
<evidence type="ECO:0000256" key="1">
    <source>
        <dbReference type="ARBA" id="ARBA00004141"/>
    </source>
</evidence>
<dbReference type="GO" id="GO:0016020">
    <property type="term" value="C:membrane"/>
    <property type="evidence" value="ECO:0007669"/>
    <property type="project" value="UniProtKB-SubCell"/>
</dbReference>
<feature type="domain" description="DUF4218" evidence="7">
    <location>
        <begin position="377"/>
        <end position="422"/>
    </location>
</feature>
<dbReference type="AlphaFoldDB" id="A0A6L2MYI1"/>
<dbReference type="PANTHER" id="PTHR10775:SF182">
    <property type="entry name" value="TRANSPOSON, EN_SPM-LIKE, TRANSPOSASE-ASSOCIATED DOMAIN PROTEIN-RELATED"/>
    <property type="match status" value="1"/>
</dbReference>
<sequence length="598" mass="68572">MGFMLWTRSLIPKGCFLNLEEGHHVVRCHGDEALERAKSLVNIQFSWYSIWVVIFAMTLYIAMHKIYERRNEYQSLTRHDQDGQELVDQDIEAQRSSTHKFDQSKSFLLMEKSFAPIDMESYIRPNNEQNEPTQGDIGETSNELIQAKQFFQMIFPPPSKGYKLSPLYSAIKKTFKMIELGYESIHACVNDCFLFRGEDNKDKQFFPVCNASRWKDNNTMGKKVTKKVLCYFLIIPRLQCLYKSSHTAKKMTWHATGKCTEASKMQQLVDGRAWKNFDTRYLDFTTEQLNVRLALAANGFNPFESSLMLTLLIPGLKSSGKDIDVYLRPLINDIKDLWSLKGVETINVATGQTLQQYLHTDVATPIIELCSFFKQTCSQTLMEATLVKTQSQVVDILCNLKKIYPLSFFVFMIHLVIHLPQEFIRFDHQELKKVTCEFPNQDMKEEFPSWFGLQTRQCYIDKDPGVSISGELFALACGPTSSPISLNSCIVNGVRFVVHIRDERRTTQNNDICSPGERDGGMYYVSTSSNDLDFATFNIDGQSMDVDAPPDCIDVDKDYDFIDDEDIVPHDLVDSIDNVLANDDYDNVAIVYSSEEED</sequence>
<evidence type="ECO:0000256" key="3">
    <source>
        <dbReference type="ARBA" id="ARBA00022692"/>
    </source>
</evidence>
<dbReference type="InterPro" id="IPR004242">
    <property type="entry name" value="Transposase_21"/>
</dbReference>
<evidence type="ECO:0000256" key="6">
    <source>
        <dbReference type="SAM" id="Phobius"/>
    </source>
</evidence>
<reference evidence="8" key="1">
    <citation type="journal article" date="2019" name="Sci. Rep.">
        <title>Draft genome of Tanacetum cinerariifolium, the natural source of mosquito coil.</title>
        <authorList>
            <person name="Yamashiro T."/>
            <person name="Shiraishi A."/>
            <person name="Satake H."/>
            <person name="Nakayama K."/>
        </authorList>
    </citation>
    <scope>NUCLEOTIDE SEQUENCE</scope>
</reference>
<dbReference type="InterPro" id="IPR006904">
    <property type="entry name" value="DUF716"/>
</dbReference>
<gene>
    <name evidence="8" type="ORF">Tci_049890</name>
</gene>
<comment type="similarity">
    <text evidence="2">Belongs to the TMEM45 family.</text>
</comment>
<evidence type="ECO:0000256" key="2">
    <source>
        <dbReference type="ARBA" id="ARBA00006948"/>
    </source>
</evidence>
<organism evidence="8">
    <name type="scientific">Tanacetum cinerariifolium</name>
    <name type="common">Dalmatian daisy</name>
    <name type="synonym">Chrysanthemum cinerariifolium</name>
    <dbReference type="NCBI Taxonomy" id="118510"/>
    <lineage>
        <taxon>Eukaryota</taxon>
        <taxon>Viridiplantae</taxon>
        <taxon>Streptophyta</taxon>
        <taxon>Embryophyta</taxon>
        <taxon>Tracheophyta</taxon>
        <taxon>Spermatophyta</taxon>
        <taxon>Magnoliopsida</taxon>
        <taxon>eudicotyledons</taxon>
        <taxon>Gunneridae</taxon>
        <taxon>Pentapetalae</taxon>
        <taxon>asterids</taxon>
        <taxon>campanulids</taxon>
        <taxon>Asterales</taxon>
        <taxon>Asteraceae</taxon>
        <taxon>Asteroideae</taxon>
        <taxon>Anthemideae</taxon>
        <taxon>Anthemidinae</taxon>
        <taxon>Tanacetum</taxon>
    </lineage>
</organism>
<dbReference type="PANTHER" id="PTHR10775">
    <property type="entry name" value="OS08G0208400 PROTEIN"/>
    <property type="match status" value="1"/>
</dbReference>
<dbReference type="Pfam" id="PF13960">
    <property type="entry name" value="DUF4218"/>
    <property type="match status" value="1"/>
</dbReference>
<keyword evidence="5 6" id="KW-0472">Membrane</keyword>
<dbReference type="Pfam" id="PF02992">
    <property type="entry name" value="Transposase_21"/>
    <property type="match status" value="2"/>
</dbReference>
<dbReference type="InterPro" id="IPR025452">
    <property type="entry name" value="DUF4218"/>
</dbReference>
<evidence type="ECO:0000256" key="4">
    <source>
        <dbReference type="ARBA" id="ARBA00022989"/>
    </source>
</evidence>
<comment type="caution">
    <text evidence="8">The sequence shown here is derived from an EMBL/GenBank/DDBJ whole genome shotgun (WGS) entry which is preliminary data.</text>
</comment>
<keyword evidence="3 6" id="KW-0812">Transmembrane</keyword>
<evidence type="ECO:0000313" key="8">
    <source>
        <dbReference type="EMBL" id="GEU77912.1"/>
    </source>
</evidence>
<accession>A0A6L2MYI1</accession>
<feature type="transmembrane region" description="Helical" evidence="6">
    <location>
        <begin position="45"/>
        <end position="63"/>
    </location>
</feature>
<dbReference type="EMBL" id="BKCJ010007567">
    <property type="protein sequence ID" value="GEU77912.1"/>
    <property type="molecule type" value="Genomic_DNA"/>
</dbReference>
<keyword evidence="4 6" id="KW-1133">Transmembrane helix</keyword>
<protein>
    <submittedName>
        <fullName evidence="8">Transmembrane protein 45B-like</fullName>
    </submittedName>
</protein>
<proteinExistence type="inferred from homology"/>
<name>A0A6L2MYI1_TANCI</name>
<evidence type="ECO:0000259" key="7">
    <source>
        <dbReference type="Pfam" id="PF13960"/>
    </source>
</evidence>